<evidence type="ECO:0000256" key="1">
    <source>
        <dbReference type="SAM" id="MobiDB-lite"/>
    </source>
</evidence>
<protein>
    <recommendedName>
        <fullName evidence="2">F-box domain-containing protein</fullName>
    </recommendedName>
</protein>
<feature type="compositionally biased region" description="Basic residues" evidence="1">
    <location>
        <begin position="1"/>
        <end position="16"/>
    </location>
</feature>
<dbReference type="InterPro" id="IPR032675">
    <property type="entry name" value="LRR_dom_sf"/>
</dbReference>
<dbReference type="SUPFAM" id="SSF81383">
    <property type="entry name" value="F-box domain"/>
    <property type="match status" value="1"/>
</dbReference>
<dbReference type="Gene3D" id="3.80.10.10">
    <property type="entry name" value="Ribonuclease Inhibitor"/>
    <property type="match status" value="1"/>
</dbReference>
<dbReference type="Pfam" id="PF12937">
    <property type="entry name" value="F-box-like"/>
    <property type="match status" value="1"/>
</dbReference>
<proteinExistence type="predicted"/>
<dbReference type="Proteomes" id="UP000613580">
    <property type="component" value="Unassembled WGS sequence"/>
</dbReference>
<dbReference type="AlphaFoldDB" id="A0A8H6RWU0"/>
<sequence>MKKTAGPRMVVRRGKGCGRGAHGRQEQDGQSVTSSPKLCFYLHTRAFALRPLWFSLISTPIWPQILSLSYRESATSATTQDKLQDTMDSDPSAATESLLRNDFYDVLARFTAPGLESQAQPMLDAAKADLAQIDAQIADLAVARNRQCRRVAAIHYAMSPLRMVPSEVLTQIFRATIDAGMRKLTQRSNANFKSILRLASVCSHWRQVVVSDPRMWTLPLRVDVSKLSTSYAEMVGLTIQRSSPHGVQFFLVATKKKRVSSSLVGAVMDCVERWDRIKITVNIRPQLQSCSSSPKKLRFADVRLPPYSDARPIPFFANAALLKNVKLTALDLAELPMPLAQLTRLRLYRCRKASALLRTLSQCRALQHLTLDTTGWRPATQSSAVVVTLPRLLAFQLEVRQDSDDEEVLTRLFENCEFPALEKLCIKAEQECITPLGPAFPPFVSRCPKLLDLEIGHNICDSWALRAMLPHLPALRTLRVCCCTDCTELSFFERFTYPGPNLASEPGHVHCAPCLTTVVLEFSETQYLDADFREDAIRLIVRARWWTDADAKRAEFDTPPGVARWECIEVLTPLLDDLDEPVVVSAGLDSDIGECRKQGLKVKFEYQVEGDEDVL</sequence>
<organism evidence="3 4">
    <name type="scientific">Mycena chlorophos</name>
    <name type="common">Agaric fungus</name>
    <name type="synonym">Agaricus chlorophos</name>
    <dbReference type="NCBI Taxonomy" id="658473"/>
    <lineage>
        <taxon>Eukaryota</taxon>
        <taxon>Fungi</taxon>
        <taxon>Dikarya</taxon>
        <taxon>Basidiomycota</taxon>
        <taxon>Agaricomycotina</taxon>
        <taxon>Agaricomycetes</taxon>
        <taxon>Agaricomycetidae</taxon>
        <taxon>Agaricales</taxon>
        <taxon>Marasmiineae</taxon>
        <taxon>Mycenaceae</taxon>
        <taxon>Mycena</taxon>
    </lineage>
</organism>
<accession>A0A8H6RWU0</accession>
<reference evidence="3" key="1">
    <citation type="submission" date="2020-05" db="EMBL/GenBank/DDBJ databases">
        <title>Mycena genomes resolve the evolution of fungal bioluminescence.</title>
        <authorList>
            <person name="Tsai I.J."/>
        </authorList>
    </citation>
    <scope>NUCLEOTIDE SEQUENCE</scope>
    <source>
        <strain evidence="3">110903Hualien_Pintung</strain>
    </source>
</reference>
<dbReference type="InterPro" id="IPR001810">
    <property type="entry name" value="F-box_dom"/>
</dbReference>
<evidence type="ECO:0000259" key="2">
    <source>
        <dbReference type="Pfam" id="PF12937"/>
    </source>
</evidence>
<feature type="region of interest" description="Disordered" evidence="1">
    <location>
        <begin position="1"/>
        <end position="32"/>
    </location>
</feature>
<evidence type="ECO:0000313" key="3">
    <source>
        <dbReference type="EMBL" id="KAF7288366.1"/>
    </source>
</evidence>
<keyword evidence="4" id="KW-1185">Reference proteome</keyword>
<feature type="domain" description="F-box" evidence="2">
    <location>
        <begin position="165"/>
        <end position="217"/>
    </location>
</feature>
<dbReference type="SUPFAM" id="SSF52047">
    <property type="entry name" value="RNI-like"/>
    <property type="match status" value="1"/>
</dbReference>
<gene>
    <name evidence="3" type="ORF">HMN09_01399400</name>
</gene>
<dbReference type="EMBL" id="JACAZE010000036">
    <property type="protein sequence ID" value="KAF7288366.1"/>
    <property type="molecule type" value="Genomic_DNA"/>
</dbReference>
<comment type="caution">
    <text evidence="3">The sequence shown here is derived from an EMBL/GenBank/DDBJ whole genome shotgun (WGS) entry which is preliminary data.</text>
</comment>
<dbReference type="Gene3D" id="1.20.1280.50">
    <property type="match status" value="1"/>
</dbReference>
<name>A0A8H6RWU0_MYCCL</name>
<dbReference type="InterPro" id="IPR036047">
    <property type="entry name" value="F-box-like_dom_sf"/>
</dbReference>
<dbReference type="OrthoDB" id="2844577at2759"/>
<evidence type="ECO:0000313" key="4">
    <source>
        <dbReference type="Proteomes" id="UP000613580"/>
    </source>
</evidence>